<feature type="domain" description="Glycosyltransferase 2-like" evidence="2">
    <location>
        <begin position="2076"/>
        <end position="2207"/>
    </location>
</feature>
<feature type="region of interest" description="Disordered" evidence="1">
    <location>
        <begin position="865"/>
        <end position="888"/>
    </location>
</feature>
<feature type="compositionally biased region" description="Basic residues" evidence="1">
    <location>
        <begin position="1239"/>
        <end position="1260"/>
    </location>
</feature>
<feature type="region of interest" description="Disordered" evidence="1">
    <location>
        <begin position="306"/>
        <end position="371"/>
    </location>
</feature>
<feature type="region of interest" description="Disordered" evidence="1">
    <location>
        <begin position="1714"/>
        <end position="1736"/>
    </location>
</feature>
<feature type="compositionally biased region" description="Basic and acidic residues" evidence="1">
    <location>
        <begin position="2009"/>
        <end position="2022"/>
    </location>
</feature>
<feature type="compositionally biased region" description="Gly residues" evidence="1">
    <location>
        <begin position="1564"/>
        <end position="1574"/>
    </location>
</feature>
<feature type="compositionally biased region" description="Basic residues" evidence="1">
    <location>
        <begin position="1524"/>
        <end position="1533"/>
    </location>
</feature>
<dbReference type="Pfam" id="PF00535">
    <property type="entry name" value="Glycos_transf_2"/>
    <property type="match status" value="1"/>
</dbReference>
<feature type="region of interest" description="Disordered" evidence="1">
    <location>
        <begin position="1968"/>
        <end position="2045"/>
    </location>
</feature>
<proteinExistence type="predicted"/>
<feature type="region of interest" description="Disordered" evidence="1">
    <location>
        <begin position="938"/>
        <end position="1027"/>
    </location>
</feature>
<feature type="region of interest" description="Disordered" evidence="1">
    <location>
        <begin position="3827"/>
        <end position="3863"/>
    </location>
</feature>
<feature type="region of interest" description="Disordered" evidence="1">
    <location>
        <begin position="3896"/>
        <end position="3930"/>
    </location>
</feature>
<feature type="region of interest" description="Disordered" evidence="1">
    <location>
        <begin position="2924"/>
        <end position="2959"/>
    </location>
</feature>
<feature type="compositionally biased region" description="Low complexity" evidence="1">
    <location>
        <begin position="461"/>
        <end position="477"/>
    </location>
</feature>
<accession>A0A699GFW0</accession>
<feature type="compositionally biased region" description="Basic and acidic residues" evidence="1">
    <location>
        <begin position="2941"/>
        <end position="2952"/>
    </location>
</feature>
<feature type="region of interest" description="Disordered" evidence="1">
    <location>
        <begin position="718"/>
        <end position="838"/>
    </location>
</feature>
<feature type="compositionally biased region" description="Low complexity" evidence="1">
    <location>
        <begin position="981"/>
        <end position="991"/>
    </location>
</feature>
<evidence type="ECO:0000256" key="1">
    <source>
        <dbReference type="SAM" id="MobiDB-lite"/>
    </source>
</evidence>
<feature type="compositionally biased region" description="Basic residues" evidence="1">
    <location>
        <begin position="622"/>
        <end position="637"/>
    </location>
</feature>
<feature type="compositionally biased region" description="Basic residues" evidence="1">
    <location>
        <begin position="996"/>
        <end position="1008"/>
    </location>
</feature>
<feature type="region of interest" description="Disordered" evidence="1">
    <location>
        <begin position="1844"/>
        <end position="1869"/>
    </location>
</feature>
<protein>
    <recommendedName>
        <fullName evidence="2">Glycosyltransferase 2-like domain-containing protein</fullName>
    </recommendedName>
</protein>
<feature type="compositionally biased region" description="Basic residues" evidence="1">
    <location>
        <begin position="2664"/>
        <end position="2681"/>
    </location>
</feature>
<feature type="compositionally biased region" description="Low complexity" evidence="1">
    <location>
        <begin position="3210"/>
        <end position="3220"/>
    </location>
</feature>
<name>A0A699GFW0_TANCI</name>
<feature type="compositionally biased region" description="Basic residues" evidence="1">
    <location>
        <begin position="508"/>
        <end position="518"/>
    </location>
</feature>
<feature type="region of interest" description="Disordered" evidence="1">
    <location>
        <begin position="2778"/>
        <end position="2804"/>
    </location>
</feature>
<feature type="compositionally biased region" description="Low complexity" evidence="1">
    <location>
        <begin position="3114"/>
        <end position="3125"/>
    </location>
</feature>
<feature type="compositionally biased region" description="Basic residues" evidence="1">
    <location>
        <begin position="1859"/>
        <end position="1869"/>
    </location>
</feature>
<feature type="compositionally biased region" description="Basic and acidic residues" evidence="1">
    <location>
        <begin position="1968"/>
        <end position="1999"/>
    </location>
</feature>
<feature type="compositionally biased region" description="Basic residues" evidence="1">
    <location>
        <begin position="2692"/>
        <end position="2707"/>
    </location>
</feature>
<feature type="compositionally biased region" description="Basic and acidic residues" evidence="1">
    <location>
        <begin position="494"/>
        <end position="507"/>
    </location>
</feature>
<feature type="compositionally biased region" description="Low complexity" evidence="1">
    <location>
        <begin position="3164"/>
        <end position="3189"/>
    </location>
</feature>
<reference evidence="3" key="1">
    <citation type="journal article" date="2019" name="Sci. Rep.">
        <title>Draft genome of Tanacetum cinerariifolium, the natural source of mosquito coil.</title>
        <authorList>
            <person name="Yamashiro T."/>
            <person name="Shiraishi A."/>
            <person name="Satake H."/>
            <person name="Nakayama K."/>
        </authorList>
    </citation>
    <scope>NUCLEOTIDE SEQUENCE</scope>
</reference>
<comment type="caution">
    <text evidence="3">The sequence shown here is derived from an EMBL/GenBank/DDBJ whole genome shotgun (WGS) entry which is preliminary data.</text>
</comment>
<feature type="region of interest" description="Disordered" evidence="1">
    <location>
        <begin position="1506"/>
        <end position="1537"/>
    </location>
</feature>
<dbReference type="InterPro" id="IPR029044">
    <property type="entry name" value="Nucleotide-diphossugar_trans"/>
</dbReference>
<feature type="compositionally biased region" description="Basic residues" evidence="1">
    <location>
        <begin position="959"/>
        <end position="978"/>
    </location>
</feature>
<feature type="region of interest" description="Disordered" evidence="1">
    <location>
        <begin position="1230"/>
        <end position="1272"/>
    </location>
</feature>
<dbReference type="SUPFAM" id="SSF53448">
    <property type="entry name" value="Nucleotide-diphospho-sugar transferases"/>
    <property type="match status" value="1"/>
</dbReference>
<feature type="region of interest" description="Disordered" evidence="1">
    <location>
        <begin position="1407"/>
        <end position="1446"/>
    </location>
</feature>
<feature type="compositionally biased region" description="Low complexity" evidence="1">
    <location>
        <begin position="1327"/>
        <end position="1353"/>
    </location>
</feature>
<evidence type="ECO:0000259" key="2">
    <source>
        <dbReference type="Pfam" id="PF00535"/>
    </source>
</evidence>
<feature type="compositionally biased region" description="Basic residues" evidence="1">
    <location>
        <begin position="3141"/>
        <end position="3163"/>
    </location>
</feature>
<organism evidence="3">
    <name type="scientific">Tanacetum cinerariifolium</name>
    <name type="common">Dalmatian daisy</name>
    <name type="synonym">Chrysanthemum cinerariifolium</name>
    <dbReference type="NCBI Taxonomy" id="118510"/>
    <lineage>
        <taxon>Eukaryota</taxon>
        <taxon>Viridiplantae</taxon>
        <taxon>Streptophyta</taxon>
        <taxon>Embryophyta</taxon>
        <taxon>Tracheophyta</taxon>
        <taxon>Spermatophyta</taxon>
        <taxon>Magnoliopsida</taxon>
        <taxon>eudicotyledons</taxon>
        <taxon>Gunneridae</taxon>
        <taxon>Pentapetalae</taxon>
        <taxon>asterids</taxon>
        <taxon>campanulids</taxon>
        <taxon>Asterales</taxon>
        <taxon>Asteraceae</taxon>
        <taxon>Asteroideae</taxon>
        <taxon>Anthemideae</taxon>
        <taxon>Anthemidinae</taxon>
        <taxon>Tanacetum</taxon>
    </lineage>
</organism>
<sequence>MGAQRTGIEGRDAAAAPVHAARAQVLARRVPQARERQAQAFVGMDPHVEIPARLRRRQAIPGAHLVLLVAVVDQPQHPCQAPLPPRGQALRALRMAGRDHGRGARAARQWRLRVVKADVDVGAAPAGQARVAQILGNVAVTVDGPAAGAGVRHAARQPVQRGVAPAQLRDRPGAGGGGRLAVRGPGPQRAPGRVPGQARGGRGGDVWRGRSGRGVCAGEPGAQARPGAAHPHRLQRAAAGHVARAAGEPGRRAGAVPGPAHGGGHRQPGRTAGAARHPLPVVAGRDAGVQHAHAAPVHRCRHGRHPVHVGQHRTPQGRGAVAPQPGGRRAEPYHRVCGGRLRRAAQSPAAARRDRSGGARAHHRHGGGAAAVDTAGVAGLERRAATALHHQFRRRHAAQHLAGAARGVAAHAHLPDVRADGSVPLHLSAARTAGPAARFHRQGDSERGNHGAAARRHAVRPARAGRTGASRRAGGARLLERPRPHGPALPSADRPYRRPDHGRDGRLVGRHRARRRGRLFVLHRPQRRHDQDVRLPRQSGRGGRGRVRQRPGGRGRRHRRAASAAGTVDRAGGRSRRPARHQRGRRAGCLQARAARLHGAHSDRRAPSAAAAQPQRQDRPRPPGRRTGRPTVRHQRRLLAAGRRGTDPAGRTRGPHAVLRLRALPYRVARGLAARRLAAGSAIALRAQGQPHACRGPVDGRAGGRLRRCLGRRNEGGARCRRGAGGHQLCRARQEQRRAARRGGGGRAAAPGVRGRDEPGGGCRRLAGHHAAGGSARQSRFRAETGRHENGGRRPPVRRRRRQGARHVAPHGKAGPGFSRLPPVLRRAEPVGGGNLRSPARLCPAGTGAGRTCAVAGAPAQYRRRLRRPVLPGRPAAGPASRGARAVCGRRDVARRVARHPAGAGAGPVLGGRGRRVRVPRDRAQALARPGVPDYRWRPAPSLGGVRQFRPGAAQELSRRHRQPHGGRRPRNRHRGRPAVHAARPAGRPHGPGAGRARRPGGRVPVRRIRPDRQSHRLPRPSGAARGAGMNAAWGLCGFYGRLHDGPARAPAAATLQAMGARLSAAAARRAAGGDLGPAVARWPRGRCGGAHGGRMAAARPARLPGVDRRVRAGDCRQPVGTGVPGGGPLRRAAAVLPAAAARAGVRFVDQRRAGPSRSGAGARPAGALPLPAFSHGAGAARGAAAAAPPAARRVPALPARQAGARQLLAPAIRRAATAAVCRAQTHFPRDAGSVGAARSRRRPHRRLPQRRHRQFHAGRHPGPDSRGLRPAVRQRLAGARILLRAPGRRRRRHAPDRWRRRRRVIWRQRALRASGGVRALRAPAVGGAPGAAGTAAVRRGGRPRPGAAAQGAQLHRTGNDRHAGPARQLQPAAPLRCGHGVDGRIPGRCRSVAAAVRAARLLLGRHGAEPDQPPAGAGHALHAGRQRPAQGASGVRPGRGGRRVSVPERRHAGVFRQPGAGSQAERHAAALFLQASAARSPAARHRAQAQARVRIAIRPLAAHPRRPARAGLRQPDRPQGAPHRARGFHRHPDRALGGRASCLPRHHGVGADDARAMAAPATGAGGRTAGRSGRGARGKWLRGRPPRTWRLPSRRRSGRTGRPAPRRHCALPAAAGDPLPYRLSIRFAAWFARWLTTASDGQGGRRWRRPVPRFGFRLGLAPRDQDAGGGHHGNQIVGDIVVEQAEERAAHAEAHQAGLYHVCQVAGPRQVGHAPAVAHDPGRRAPRQPAQQQINEQPDKAMFAQRLKINAVGRVDGGGVGRVHEEGGCFGDFVAATEKTVAGQVVRHVPGVDAAHGRAVGLVCADAVHALAPAVRHEQQGQRRQQADQQAGGQLVMTLQPHVDDHGGNRQQAAARVRPQRGQRREQHHRVHAVPHPAPVAGLLQVAHQGNGHDQRQRQCVVVADKSAHRSPHAVLAAAAHREQATLDPVKPQRQRQHPHHALDVRAGADHHHDHQAHQHDLHDLAPLDQRGCGENRKQGGDVHPQDERDQGEGDAGHRQRLGLLRHGNAEQRGHGNDQRERKRGGKSPALGVRIHHADPDPHQHAIDRVAEDVRQAGKHDQGNEDSRGAAPLLTVLMATHNGAATLARVLDGYRALQAPAQPWQLVVIDNASTDDTVAVVTLHAQGLPMRLLHEPRRGKNLALNAALAQLLPAARADDLFLFTDDDAIPAADWLQQWEAAAAAHPDYAVFGGAIVADWAAPPPEWLLRLVPMGLTFGLNAGLNAGLAAGSTTNQATDLTKNVTAGTADGPVFPGLVWGANMAVRAAVFAQGHRFDTTVGPGGGDYAMGSETEFVRRVALAGHRSWHCGAARVAHHIRGHQLTLAYVLQKARRFGRGKYRQDRPGMFPELAGVPRWMWRQYLEALIGAARAAARRDSDGLLRARWDLAYLQGYFREAWRGGRSALPAAGRPCQPAGAAAVSGPGGMVATAGSRTDRGGAVRCAAVSRTVARPPPPTVAGALAGPRAHARVSGRPGAHRPVLDQLRRLGPVAGGALRRAHRDQRPQRVSARDVRALAGAPAVPGVCRRARDLRGIRFGAGAFPGDLRTVYSRCRQAGGNTQPGRSAALPPVRRSGRRAGLAGRAAEALAARVPGAGRAGAAESGVARAGGAHAPGRLRGVHRFRRGCRAADAGLRSARAAEPQRGIRHCHRGGHGLRRAVNCHRRARQRRHPAWHRRRSAGRYRQYQGGGAGHRRLAGRPRAPRAHGRTGPGDSAGAGEHAPLAGGVVCGKICAVVAQHGRHDGAGPAAHAGGGGAVRSRCRGGGDGAGAARFRRGRLGGAGKAADRRQAARGPGRQPAGGLVAGGDRVRRGLAGGGVLWRAAVAAGAATACHQFRAIAVQCAGHAVPAARTALRRHPVHQPEPDLRAARLRDLAGLARFRSPEPGLGSGGRHGHRGAGHAGLPAAPPAMAARLARHGARLAVRCGGNRRHGDRRGGGGRARPDRRQADRSGRGGYLRQGCRRGQCVQPVGHGRHLARDLSPVFGPGAARRRPAASVPDDGQLHGRAGLAVFRRRRAAGPGHRARLVRSPVGGRCAAGAHAVPGVGRVQPVQHGALPVRGDGRGGRPGPAGRHRRSGAHRGLAAGGAVRAGLGGVGGGGGGGVPQLAHLPPAEPAGGRALAPAGRCLPQERRDCRRQPGGARRRGGLGRRHGVAAGGRRRQRRPGLAAGRPAGPARPGRRMPAGRPQGAVVAGPNFREPMMRAGDGHAGGLAAAGRPRPAGGTGRPPPRAARRLRRDPRLFRDQRQLPAGGTGCRTGRAGGAVRAGVAHLEHGGGRARAAGRLPDGTAHRVERANQLRPDQARAAGGATGDRPGRGRARGHHRWLSYRSRQDPRAAQRPGAGAGHERPAAGRAGGRRAAAAPRLPAAVAAMSPRRSVSAGGARGAGSRHPRRHDPRQRPGFARQRVCAAPAGGGRPGRLARRHWRAGGAAAAPGGGQRPGRTLHLAPLGARAGRLLPRAGRGRRRGRSGGAPCCLTRSPFYSCTCPWCWPATWRWRAGVLRGSSAGWRWRRCSFTAIGTAATCRCCWRRYCSITGAVCASRQPPRAASCGCWCQRRGRRSPRGLAHHPADRHFLFYLHPDCLPGGLLPGPGRRVSLAALHLVRQLLPASDCRSRAAPQGNDAAVRTPARRPRGRLCRGAVDLRAGAVEKGAAGRSAVGHGGARVCAGRRAAADRGMDRRAGLCDAAVLRFFRLFGHGNRPRSRPSLPQPDGHHAARRAVARRRLDLCRLGRLARAVPRDPARLDRVARRPRAALVGAAADVSRGAGRVGRVPRARPGHCGRHLACHGRRQRRGAAARDGGLPRRAGPAGFAAGLHRHPLDRLRRARPADPGAGLPAGMVRPQHPADIPPVWPRDRAGGGPHGTLAVDLATAQRLEPGVVAAVPALSPRAAAHPLAPLRRAAVRHQPDGAGCGGHAQLPGRPLPDPPVGYR</sequence>
<feature type="compositionally biased region" description="Basic residues" evidence="1">
    <location>
        <begin position="1575"/>
        <end position="1610"/>
    </location>
</feature>
<feature type="region of interest" description="Disordered" evidence="1">
    <location>
        <begin position="3204"/>
        <end position="3258"/>
    </location>
</feature>
<feature type="compositionally biased region" description="Basic residues" evidence="1">
    <location>
        <begin position="795"/>
        <end position="810"/>
    </location>
</feature>
<dbReference type="Gene3D" id="3.90.550.10">
    <property type="entry name" value="Spore Coat Polysaccharide Biosynthesis Protein SpsA, Chain A"/>
    <property type="match status" value="1"/>
</dbReference>
<feature type="region of interest" description="Disordered" evidence="1">
    <location>
        <begin position="1327"/>
        <end position="1376"/>
    </location>
</feature>
<feature type="compositionally biased region" description="Low complexity" evidence="1">
    <location>
        <begin position="869"/>
        <end position="886"/>
    </location>
</feature>
<feature type="compositionally biased region" description="Low complexity" evidence="1">
    <location>
        <begin position="2791"/>
        <end position="2801"/>
    </location>
</feature>
<feature type="region of interest" description="Disordered" evidence="1">
    <location>
        <begin position="2664"/>
        <end position="2719"/>
    </location>
</feature>
<feature type="region of interest" description="Disordered" evidence="1">
    <location>
        <begin position="151"/>
        <end position="231"/>
    </location>
</feature>
<feature type="compositionally biased region" description="Basic residues" evidence="1">
    <location>
        <begin position="3315"/>
        <end position="3325"/>
    </location>
</feature>
<feature type="compositionally biased region" description="Pro residues" evidence="1">
    <location>
        <begin position="3920"/>
        <end position="3930"/>
    </location>
</feature>
<dbReference type="InterPro" id="IPR001173">
    <property type="entry name" value="Glyco_trans_2-like"/>
</dbReference>
<feature type="region of interest" description="Disordered" evidence="1">
    <location>
        <begin position="3103"/>
        <end position="3191"/>
    </location>
</feature>
<dbReference type="EMBL" id="BKCJ010000009">
    <property type="protein sequence ID" value="GEU28560.1"/>
    <property type="molecule type" value="Genomic_DNA"/>
</dbReference>
<feature type="compositionally biased region" description="Basic residues" evidence="1">
    <location>
        <begin position="573"/>
        <end position="586"/>
    </location>
</feature>
<gene>
    <name evidence="3" type="ORF">Tci_000538</name>
</gene>
<evidence type="ECO:0000313" key="3">
    <source>
        <dbReference type="EMBL" id="GEU28560.1"/>
    </source>
</evidence>
<feature type="region of interest" description="Disordered" evidence="1">
    <location>
        <begin position="244"/>
        <end position="274"/>
    </location>
</feature>
<feature type="region of interest" description="Disordered" evidence="1">
    <location>
        <begin position="2882"/>
        <end position="2903"/>
    </location>
</feature>
<feature type="region of interest" description="Disordered" evidence="1">
    <location>
        <begin position="3054"/>
        <end position="3082"/>
    </location>
</feature>
<feature type="compositionally biased region" description="Basic residues" evidence="1">
    <location>
        <begin position="3386"/>
        <end position="3395"/>
    </location>
</feature>
<feature type="region of interest" description="Disordered" evidence="1">
    <location>
        <begin position="434"/>
        <end position="653"/>
    </location>
</feature>
<feature type="region of interest" description="Disordered" evidence="1">
    <location>
        <begin position="1562"/>
        <end position="1612"/>
    </location>
</feature>
<feature type="compositionally biased region" description="Basic residues" evidence="1">
    <location>
        <begin position="543"/>
        <end position="561"/>
    </location>
</feature>
<feature type="compositionally biased region" description="Low complexity" evidence="1">
    <location>
        <begin position="244"/>
        <end position="259"/>
    </location>
</feature>
<feature type="compositionally biased region" description="Basic and acidic residues" evidence="1">
    <location>
        <begin position="781"/>
        <end position="792"/>
    </location>
</feature>
<feature type="compositionally biased region" description="Low complexity" evidence="1">
    <location>
        <begin position="3356"/>
        <end position="3380"/>
    </location>
</feature>
<feature type="region of interest" description="Disordered" evidence="1">
    <location>
        <begin position="3292"/>
        <end position="3399"/>
    </location>
</feature>